<organism evidence="3 4">
    <name type="scientific">Aspergillus mulundensis</name>
    <dbReference type="NCBI Taxonomy" id="1810919"/>
    <lineage>
        <taxon>Eukaryota</taxon>
        <taxon>Fungi</taxon>
        <taxon>Dikarya</taxon>
        <taxon>Ascomycota</taxon>
        <taxon>Pezizomycotina</taxon>
        <taxon>Eurotiomycetes</taxon>
        <taxon>Eurotiomycetidae</taxon>
        <taxon>Eurotiales</taxon>
        <taxon>Aspergillaceae</taxon>
        <taxon>Aspergillus</taxon>
        <taxon>Aspergillus subgen. Nidulantes</taxon>
    </lineage>
</organism>
<feature type="compositionally biased region" description="Polar residues" evidence="2">
    <location>
        <begin position="586"/>
        <end position="602"/>
    </location>
</feature>
<dbReference type="GeneID" id="38119792"/>
<dbReference type="RefSeq" id="XP_026599786.1">
    <property type="nucleotide sequence ID" value="XM_026751438.1"/>
</dbReference>
<feature type="region of interest" description="Disordered" evidence="2">
    <location>
        <begin position="578"/>
        <end position="609"/>
    </location>
</feature>
<feature type="compositionally biased region" description="Polar residues" evidence="2">
    <location>
        <begin position="25"/>
        <end position="34"/>
    </location>
</feature>
<feature type="compositionally biased region" description="Pro residues" evidence="2">
    <location>
        <begin position="248"/>
        <end position="271"/>
    </location>
</feature>
<dbReference type="AlphaFoldDB" id="A0A3D8QUZ8"/>
<evidence type="ECO:0000313" key="4">
    <source>
        <dbReference type="Proteomes" id="UP000256690"/>
    </source>
</evidence>
<proteinExistence type="predicted"/>
<feature type="region of interest" description="Disordered" evidence="2">
    <location>
        <begin position="1"/>
        <end position="42"/>
    </location>
</feature>
<feature type="compositionally biased region" description="Acidic residues" evidence="2">
    <location>
        <begin position="430"/>
        <end position="452"/>
    </location>
</feature>
<feature type="compositionally biased region" description="Low complexity" evidence="2">
    <location>
        <begin position="472"/>
        <end position="486"/>
    </location>
</feature>
<evidence type="ECO:0000256" key="1">
    <source>
        <dbReference type="SAM" id="Coils"/>
    </source>
</evidence>
<gene>
    <name evidence="3" type="ORF">DSM5745_09422</name>
</gene>
<keyword evidence="4" id="KW-1185">Reference proteome</keyword>
<feature type="coiled-coil region" evidence="1">
    <location>
        <begin position="341"/>
        <end position="389"/>
    </location>
</feature>
<comment type="caution">
    <text evidence="3">The sequence shown here is derived from an EMBL/GenBank/DDBJ whole genome shotgun (WGS) entry which is preliminary data.</text>
</comment>
<evidence type="ECO:0000256" key="2">
    <source>
        <dbReference type="SAM" id="MobiDB-lite"/>
    </source>
</evidence>
<feature type="region of interest" description="Disordered" evidence="2">
    <location>
        <begin position="430"/>
        <end position="534"/>
    </location>
</feature>
<keyword evidence="1" id="KW-0175">Coiled coil</keyword>
<evidence type="ECO:0000313" key="3">
    <source>
        <dbReference type="EMBL" id="RDW65683.1"/>
    </source>
</evidence>
<dbReference type="Proteomes" id="UP000256690">
    <property type="component" value="Unassembled WGS sequence"/>
</dbReference>
<reference evidence="3 4" key="1">
    <citation type="journal article" date="2018" name="IMA Fungus">
        <title>IMA Genome-F 9: Draft genome sequence of Annulohypoxylon stygium, Aspergillus mulundensis, Berkeleyomyces basicola (syn. Thielaviopsis basicola), Ceratocystis smalleyi, two Cercospora beticola strains, Coleophoma cylindrospora, Fusarium fracticaudum, Phialophora cf. hyalina, and Morchella septimelata.</title>
        <authorList>
            <person name="Wingfield B.D."/>
            <person name="Bills G.F."/>
            <person name="Dong Y."/>
            <person name="Huang W."/>
            <person name="Nel W.J."/>
            <person name="Swalarsk-Parry B.S."/>
            <person name="Vaghefi N."/>
            <person name="Wilken P.M."/>
            <person name="An Z."/>
            <person name="de Beer Z.W."/>
            <person name="De Vos L."/>
            <person name="Chen L."/>
            <person name="Duong T.A."/>
            <person name="Gao Y."/>
            <person name="Hammerbacher A."/>
            <person name="Kikkert J.R."/>
            <person name="Li Y."/>
            <person name="Li H."/>
            <person name="Li K."/>
            <person name="Li Q."/>
            <person name="Liu X."/>
            <person name="Ma X."/>
            <person name="Naidoo K."/>
            <person name="Pethybridge S.J."/>
            <person name="Sun J."/>
            <person name="Steenkamp E.T."/>
            <person name="van der Nest M.A."/>
            <person name="van Wyk S."/>
            <person name="Wingfield M.J."/>
            <person name="Xiong C."/>
            <person name="Yue Q."/>
            <person name="Zhang X."/>
        </authorList>
    </citation>
    <scope>NUCLEOTIDE SEQUENCE [LARGE SCALE GENOMIC DNA]</scope>
    <source>
        <strain evidence="3 4">DSM 5745</strain>
    </source>
</reference>
<accession>A0A3D8QUZ8</accession>
<name>A0A3D8QUZ8_9EURO</name>
<sequence length="609" mass="66295">MDPNKKTHENTVINLTNDDGVDLPNPQNAQSKRANNGAGPGTLAMIPEPHPQIRQPAVYFNADAPVNTLMPNAGQQRLPIEVRERWMEAYQLSGARMMRPQPNQPGAHGLPTTSDAWVRNKLAVIENYLQIAQVRAQARPAMNPVENRLQTTAPLQGIVTPAVAQASQGISGQLSTANPNPNPNVRGSRVQHLVSPAHRGPRPQPQPSPRGIPGGLRPSPVQQQGAPAHQLPRSGPFRPTPLRRLAPAPAPAPRAPVPGPGPGPAPAPAPTMPETERATLQAQISTLHETIIKIMTCSRRKVVELHGDLTRKEAEIARTTTDLDNTIKALRSDIADGKKTQAELRRLLRVEKKQNRRLDRRILFHRNVNKRAAERLDAVRKQVAQLSRAVELPQGEREKALRAHTENLEHLNRLLALKVQKEMAEMAEMEVQEGDGVDMDENEDGDGFEMEDNVNTVPSPAGGDEVANTDAPGPSGDPNPSSSPISANDDNDTESEADPTPTTTTEQPGQFHSEEGLWTRGHFRKNRDGAPTYVKGSWRRLGRVNRKKQKISSIRGKVVVGSRPEPIRAGITIADAVDEAEGNDGEAQNGQNEATPEESNNLEVEAAAE</sequence>
<protein>
    <submittedName>
        <fullName evidence="3">Uncharacterized protein</fullName>
    </submittedName>
</protein>
<feature type="region of interest" description="Disordered" evidence="2">
    <location>
        <begin position="195"/>
        <end position="272"/>
    </location>
</feature>
<dbReference type="EMBL" id="PVWQ01000013">
    <property type="protein sequence ID" value="RDW65683.1"/>
    <property type="molecule type" value="Genomic_DNA"/>
</dbReference>